<feature type="signal peptide" evidence="1">
    <location>
        <begin position="1"/>
        <end position="18"/>
    </location>
</feature>
<name>A0A090X9B9_IXORI</name>
<feature type="chain" id="PRO_5001866769" evidence="1">
    <location>
        <begin position="19"/>
        <end position="150"/>
    </location>
</feature>
<dbReference type="EMBL" id="GBIH01001439">
    <property type="protein sequence ID" value="JAC93271.1"/>
    <property type="molecule type" value="mRNA"/>
</dbReference>
<keyword evidence="1" id="KW-0732">Signal</keyword>
<sequence length="150" mass="16999">MVFSVFAVYMVCVAIAAASRRDYARLTHRMDSHGNLCGLDNRHKKLFGVPLSGQDMRGKLMVEEKLDASKQRTTWECADKCTVGPMKRTGSFRVCDSTSPDVPHHLLRNSEIEIVARDIIWRPREIAFVVLMRNQSGPSSLAPILSWPRR</sequence>
<protein>
    <submittedName>
        <fullName evidence="2">Putative secreted protein</fullName>
    </submittedName>
</protein>
<dbReference type="AlphaFoldDB" id="A0A090X9B9"/>
<organism evidence="2">
    <name type="scientific">Ixodes ricinus</name>
    <name type="common">Common tick</name>
    <name type="synonym">Acarus ricinus</name>
    <dbReference type="NCBI Taxonomy" id="34613"/>
    <lineage>
        <taxon>Eukaryota</taxon>
        <taxon>Metazoa</taxon>
        <taxon>Ecdysozoa</taxon>
        <taxon>Arthropoda</taxon>
        <taxon>Chelicerata</taxon>
        <taxon>Arachnida</taxon>
        <taxon>Acari</taxon>
        <taxon>Parasitiformes</taxon>
        <taxon>Ixodida</taxon>
        <taxon>Ixodoidea</taxon>
        <taxon>Ixodidae</taxon>
        <taxon>Ixodinae</taxon>
        <taxon>Ixodes</taxon>
    </lineage>
</organism>
<evidence type="ECO:0000313" key="2">
    <source>
        <dbReference type="EMBL" id="JAC93271.1"/>
    </source>
</evidence>
<reference evidence="2" key="1">
    <citation type="journal article" date="2015" name="PLoS Negl. Trop. Dis.">
        <title>Deep Sequencing Analysis of the Ixodes ricinus Haemocytome.</title>
        <authorList>
            <person name="Kotsyfakis M."/>
            <person name="Kopacek P."/>
            <person name="Franta Z."/>
            <person name="Pedra J.H."/>
            <person name="Ribeiro J.M."/>
        </authorList>
    </citation>
    <scope>NUCLEOTIDE SEQUENCE</scope>
</reference>
<evidence type="ECO:0000256" key="1">
    <source>
        <dbReference type="SAM" id="SignalP"/>
    </source>
</evidence>
<proteinExistence type="evidence at transcript level"/>
<accession>A0A090X9B9</accession>